<dbReference type="Pfam" id="PF11143">
    <property type="entry name" value="DUF2919"/>
    <property type="match status" value="1"/>
</dbReference>
<name>A0A2Y0M6W3_ECOLX</name>
<feature type="transmembrane region" description="Helical" evidence="1">
    <location>
        <begin position="21"/>
        <end position="39"/>
    </location>
</feature>
<reference evidence="3 4" key="2">
    <citation type="submission" date="2018-06" db="EMBL/GenBank/DDBJ databases">
        <authorList>
            <consortium name="Pathogen Informatics"/>
            <person name="Doyle S."/>
        </authorList>
    </citation>
    <scope>NUCLEOTIDE SEQUENCE [LARGE SCALE GENOMIC DNA]</scope>
    <source>
        <strain evidence="3 4">VREC0535</strain>
    </source>
</reference>
<evidence type="ECO:0000313" key="2">
    <source>
        <dbReference type="EMBL" id="HAZ7495073.1"/>
    </source>
</evidence>
<dbReference type="Proteomes" id="UP000868636">
    <property type="component" value="Unassembled WGS sequence"/>
</dbReference>
<evidence type="ECO:0000256" key="1">
    <source>
        <dbReference type="SAM" id="Phobius"/>
    </source>
</evidence>
<keyword evidence="1" id="KW-0812">Transmembrane</keyword>
<feature type="transmembrane region" description="Helical" evidence="1">
    <location>
        <begin position="59"/>
        <end position="78"/>
    </location>
</feature>
<gene>
    <name evidence="2" type="ORF">J8F57_005452</name>
    <name evidence="3" type="ORF">SAMEA3752557_05512</name>
</gene>
<evidence type="ECO:0000313" key="4">
    <source>
        <dbReference type="Proteomes" id="UP000250671"/>
    </source>
</evidence>
<dbReference type="Proteomes" id="UP000250671">
    <property type="component" value="Unassembled WGS sequence"/>
</dbReference>
<evidence type="ECO:0000313" key="3">
    <source>
        <dbReference type="EMBL" id="SQP90678.1"/>
    </source>
</evidence>
<feature type="transmembrane region" description="Helical" evidence="1">
    <location>
        <begin position="118"/>
        <end position="135"/>
    </location>
</feature>
<sequence length="164" mass="18781">MRIWRAEDYDDQGNLRARKGMWCVLLLLSHPWWLLAFDMSLEHGQGRVLSAIYPTQEGLYAALACSVSVFVFLFVYPFRQSVPRIMAAAYTLVLTDCVVMMVRMGIQVYLTAGEFDELLWLSLFFLTLGCLVELWPDERNRDTYYSVMATEGREAGKRDAGSSV</sequence>
<reference evidence="2" key="1">
    <citation type="journal article" date="2018" name="Genome Biol.">
        <title>SKESA: strategic k-mer extension for scrupulous assemblies.</title>
        <authorList>
            <person name="Souvorov A."/>
            <person name="Agarwala R."/>
            <person name="Lipman D.J."/>
        </authorList>
    </citation>
    <scope>NUCLEOTIDE SEQUENCE</scope>
    <source>
        <strain evidence="2">SJP41</strain>
    </source>
</reference>
<accession>A0A2Y0M6W3</accession>
<dbReference type="EMBL" id="UCZA01000067">
    <property type="protein sequence ID" value="SQP90678.1"/>
    <property type="molecule type" value="Genomic_DNA"/>
</dbReference>
<proteinExistence type="predicted"/>
<dbReference type="RefSeq" id="WP_086590360.1">
    <property type="nucleotide sequence ID" value="NZ_AP027710.1"/>
</dbReference>
<protein>
    <submittedName>
        <fullName evidence="2">DUF2919 family protein</fullName>
    </submittedName>
    <submittedName>
        <fullName evidence="3">Protein of uncharacterized function (DUF2919)</fullName>
    </submittedName>
</protein>
<dbReference type="InterPro" id="IPR021318">
    <property type="entry name" value="DUF2919"/>
</dbReference>
<dbReference type="AlphaFoldDB" id="A0A2Y0M6W3"/>
<organism evidence="3 4">
    <name type="scientific">Escherichia coli</name>
    <dbReference type="NCBI Taxonomy" id="562"/>
    <lineage>
        <taxon>Bacteria</taxon>
        <taxon>Pseudomonadati</taxon>
        <taxon>Pseudomonadota</taxon>
        <taxon>Gammaproteobacteria</taxon>
        <taxon>Enterobacterales</taxon>
        <taxon>Enterobacteriaceae</taxon>
        <taxon>Escherichia</taxon>
    </lineage>
</organism>
<reference evidence="2" key="3">
    <citation type="submission" date="2021-03" db="EMBL/GenBank/DDBJ databases">
        <authorList>
            <consortium name="NCBI Pathogen Detection Project"/>
        </authorList>
    </citation>
    <scope>NUCLEOTIDE SEQUENCE</scope>
    <source>
        <strain evidence="2">SJP41</strain>
    </source>
</reference>
<keyword evidence="1" id="KW-0472">Membrane</keyword>
<feature type="transmembrane region" description="Helical" evidence="1">
    <location>
        <begin position="85"/>
        <end position="106"/>
    </location>
</feature>
<keyword evidence="1" id="KW-1133">Transmembrane helix</keyword>
<dbReference type="EMBL" id="DADPIR010000151">
    <property type="protein sequence ID" value="HAZ7495073.1"/>
    <property type="molecule type" value="Genomic_DNA"/>
</dbReference>